<gene>
    <name evidence="5" type="ORF">JOF47_002460</name>
</gene>
<dbReference type="Gene3D" id="3.30.300.30">
    <property type="match status" value="1"/>
</dbReference>
<comment type="caution">
    <text evidence="5">The sequence shown here is derived from an EMBL/GenBank/DDBJ whole genome shotgun (WGS) entry which is preliminary data.</text>
</comment>
<evidence type="ECO:0000259" key="4">
    <source>
        <dbReference type="PROSITE" id="PS50075"/>
    </source>
</evidence>
<accession>A0ABS4XGX6</accession>
<dbReference type="Gene3D" id="3.40.50.12780">
    <property type="entry name" value="N-terminal domain of ligase-like"/>
    <property type="match status" value="1"/>
</dbReference>
<organism evidence="5 6">
    <name type="scientific">Paeniglutamicibacter kerguelensis</name>
    <dbReference type="NCBI Taxonomy" id="254788"/>
    <lineage>
        <taxon>Bacteria</taxon>
        <taxon>Bacillati</taxon>
        <taxon>Actinomycetota</taxon>
        <taxon>Actinomycetes</taxon>
        <taxon>Micrococcales</taxon>
        <taxon>Micrococcaceae</taxon>
        <taxon>Paeniglutamicibacter</taxon>
    </lineage>
</organism>
<protein>
    <submittedName>
        <fullName evidence="5">Amino acid adenylation domain-containing protein</fullName>
    </submittedName>
</protein>
<dbReference type="EMBL" id="JAGIOF010000001">
    <property type="protein sequence ID" value="MBP2386949.1"/>
    <property type="molecule type" value="Genomic_DNA"/>
</dbReference>
<dbReference type="RefSeq" id="WP_209998566.1">
    <property type="nucleotide sequence ID" value="NZ_BAAAJY010000010.1"/>
</dbReference>
<dbReference type="Gene3D" id="1.10.1200.10">
    <property type="entry name" value="ACP-like"/>
    <property type="match status" value="1"/>
</dbReference>
<evidence type="ECO:0000313" key="5">
    <source>
        <dbReference type="EMBL" id="MBP2386949.1"/>
    </source>
</evidence>
<dbReference type="PANTHER" id="PTHR45527:SF1">
    <property type="entry name" value="FATTY ACID SYNTHASE"/>
    <property type="match status" value="1"/>
</dbReference>
<dbReference type="InterPro" id="IPR036736">
    <property type="entry name" value="ACP-like_sf"/>
</dbReference>
<feature type="compositionally biased region" description="Polar residues" evidence="3">
    <location>
        <begin position="1"/>
        <end position="14"/>
    </location>
</feature>
<evidence type="ECO:0000256" key="1">
    <source>
        <dbReference type="ARBA" id="ARBA00022450"/>
    </source>
</evidence>
<sequence length="873" mass="94055">MTTTPALTCRTAGQSFDPVDGRRSVPAAAPTAIPRWTRDPQSGQEQVEVAVPEDLRTSVRLTARALKTTPGSLWLAAHARVLQALSGESEIATGCVDTAGTWRCKLDLGHPSWRGLVAEAHDRQVRAGARPADTEQAGRGETRHEAASPGYEVVFGALQRDDEELPEGIVLGVTFRTVAGGEVLLLRYRRDVLDDGAALRIAGYHLAALRQLVADPEAEPADADLVDPDERRLQLEQLAGPERPRPQRRFHQLFEERVRLHPERIAAVQDTREWTYAELNARANRLARALLARGLQAEDVVAVVAKRDLEWMAAVIGVLKAGGAYLPIEPHFPADRIARTITRAGSRIALTEEGSTASLDEALDGMPSVTRLLFEDIEAEGHADDDLGVEVRPDQLAYVYFTSGSTGEPKGAMCAHDGMVNHLYAKIEDLGIGPGDVVAQSAPQCFDISLWQLVSALLVGGRTLIVGQDRILDVERFVDTVERGAVAVFQVVPSYLDAVVAYLGGNPRTLPHLRCVSATGEALKSELVRRWFDVMPNVKLVNAYGLTETSDDTNHEVMSAAPAGGSVPLGPPIPNVRIYILDEQQRLVPLGAPGEIAFSGVCVGRGYINDPERTAQAYSTDPYVDGARLYRAGDYGRWSQDGKLEYLGRRDNQVKISGFRIEIGDIENALLRVPGVRDGAVVVGAGGGQSKFLVAFYSGNGPLEVDEIRSEMASRVPGYMVPSAYRWQESLPLTGNGKIDRKALTRMAQEVAPEVGTPTEALTATEQRLAEAWASVLGIPAGRIGGQDSFFALGGTSLSAVKLAVLLKRAVSIKDIMQTPVLTDLATLLGASSLEDAAEPPAPTPAETAAEPASMPRTPARHSNPLPVKRKDL</sequence>
<dbReference type="PANTHER" id="PTHR45527">
    <property type="entry name" value="NONRIBOSOMAL PEPTIDE SYNTHETASE"/>
    <property type="match status" value="1"/>
</dbReference>
<dbReference type="InterPro" id="IPR042099">
    <property type="entry name" value="ANL_N_sf"/>
</dbReference>
<dbReference type="Pfam" id="PF00501">
    <property type="entry name" value="AMP-binding"/>
    <property type="match status" value="1"/>
</dbReference>
<keyword evidence="1" id="KW-0596">Phosphopantetheine</keyword>
<dbReference type="InterPro" id="IPR010071">
    <property type="entry name" value="AA_adenyl_dom"/>
</dbReference>
<dbReference type="SUPFAM" id="SSF52777">
    <property type="entry name" value="CoA-dependent acyltransferases"/>
    <property type="match status" value="1"/>
</dbReference>
<dbReference type="PROSITE" id="PS00455">
    <property type="entry name" value="AMP_BINDING"/>
    <property type="match status" value="1"/>
</dbReference>
<dbReference type="Proteomes" id="UP001296993">
    <property type="component" value="Unassembled WGS sequence"/>
</dbReference>
<feature type="region of interest" description="Disordered" evidence="3">
    <location>
        <begin position="124"/>
        <end position="146"/>
    </location>
</feature>
<keyword evidence="2" id="KW-0597">Phosphoprotein</keyword>
<evidence type="ECO:0000256" key="2">
    <source>
        <dbReference type="ARBA" id="ARBA00022553"/>
    </source>
</evidence>
<evidence type="ECO:0000256" key="3">
    <source>
        <dbReference type="SAM" id="MobiDB-lite"/>
    </source>
</evidence>
<dbReference type="InterPro" id="IPR000873">
    <property type="entry name" value="AMP-dep_synth/lig_dom"/>
</dbReference>
<dbReference type="Pfam" id="PF00550">
    <property type="entry name" value="PP-binding"/>
    <property type="match status" value="1"/>
</dbReference>
<dbReference type="NCBIfam" id="TIGR01733">
    <property type="entry name" value="AA-adenyl-dom"/>
    <property type="match status" value="1"/>
</dbReference>
<dbReference type="InterPro" id="IPR025110">
    <property type="entry name" value="AMP-bd_C"/>
</dbReference>
<proteinExistence type="predicted"/>
<feature type="domain" description="Carrier" evidence="4">
    <location>
        <begin position="760"/>
        <end position="839"/>
    </location>
</feature>
<dbReference type="PROSITE" id="PS50075">
    <property type="entry name" value="CARRIER"/>
    <property type="match status" value="1"/>
</dbReference>
<dbReference type="Gene3D" id="3.30.559.30">
    <property type="entry name" value="Nonribosomal peptide synthetase, condensation domain"/>
    <property type="match status" value="1"/>
</dbReference>
<evidence type="ECO:0000313" key="6">
    <source>
        <dbReference type="Proteomes" id="UP001296993"/>
    </source>
</evidence>
<dbReference type="SMART" id="SM00823">
    <property type="entry name" value="PKS_PP"/>
    <property type="match status" value="1"/>
</dbReference>
<dbReference type="SUPFAM" id="SSF56801">
    <property type="entry name" value="Acetyl-CoA synthetase-like"/>
    <property type="match status" value="1"/>
</dbReference>
<feature type="region of interest" description="Disordered" evidence="3">
    <location>
        <begin position="1"/>
        <end position="25"/>
    </location>
</feature>
<keyword evidence="6" id="KW-1185">Reference proteome</keyword>
<reference evidence="5 6" key="1">
    <citation type="submission" date="2021-03" db="EMBL/GenBank/DDBJ databases">
        <title>Sequencing the genomes of 1000 actinobacteria strains.</title>
        <authorList>
            <person name="Klenk H.-P."/>
        </authorList>
    </citation>
    <scope>NUCLEOTIDE SEQUENCE [LARGE SCALE GENOMIC DNA]</scope>
    <source>
        <strain evidence="5 6">DSM 15797</strain>
    </source>
</reference>
<dbReference type="InterPro" id="IPR020845">
    <property type="entry name" value="AMP-binding_CS"/>
</dbReference>
<dbReference type="InterPro" id="IPR020806">
    <property type="entry name" value="PKS_PP-bd"/>
</dbReference>
<dbReference type="CDD" id="cd05930">
    <property type="entry name" value="A_NRPS"/>
    <property type="match status" value="1"/>
</dbReference>
<name>A0ABS4XGX6_9MICC</name>
<dbReference type="InterPro" id="IPR045851">
    <property type="entry name" value="AMP-bd_C_sf"/>
</dbReference>
<dbReference type="InterPro" id="IPR009081">
    <property type="entry name" value="PP-bd_ACP"/>
</dbReference>
<feature type="compositionally biased region" description="Basic and acidic residues" evidence="3">
    <location>
        <begin position="132"/>
        <end position="146"/>
    </location>
</feature>
<dbReference type="Pfam" id="PF13193">
    <property type="entry name" value="AMP-binding_C"/>
    <property type="match status" value="1"/>
</dbReference>
<dbReference type="SUPFAM" id="SSF47336">
    <property type="entry name" value="ACP-like"/>
    <property type="match status" value="1"/>
</dbReference>
<feature type="region of interest" description="Disordered" evidence="3">
    <location>
        <begin position="835"/>
        <end position="873"/>
    </location>
</feature>